<accession>A0ABP9RJ67</accession>
<evidence type="ECO:0000256" key="4">
    <source>
        <dbReference type="ARBA" id="ARBA00023136"/>
    </source>
</evidence>
<keyword evidence="4" id="KW-0472">Membrane</keyword>
<keyword evidence="2" id="KW-0812">Transmembrane</keyword>
<evidence type="ECO:0000256" key="1">
    <source>
        <dbReference type="ARBA" id="ARBA00004167"/>
    </source>
</evidence>
<dbReference type="Pfam" id="PF04357">
    <property type="entry name" value="TamB"/>
    <property type="match status" value="1"/>
</dbReference>
<feature type="region of interest" description="Disordered" evidence="5">
    <location>
        <begin position="225"/>
        <end position="244"/>
    </location>
</feature>
<evidence type="ECO:0000256" key="5">
    <source>
        <dbReference type="SAM" id="MobiDB-lite"/>
    </source>
</evidence>
<evidence type="ECO:0000313" key="7">
    <source>
        <dbReference type="EMBL" id="GAA5178342.1"/>
    </source>
</evidence>
<protein>
    <submittedName>
        <fullName evidence="7">Translocation/assembly module TamB domain-containing protein</fullName>
    </submittedName>
</protein>
<name>A0ABP9RJ67_9GAMM</name>
<comment type="caution">
    <text evidence="7">The sequence shown here is derived from an EMBL/GenBank/DDBJ whole genome shotgun (WGS) entry which is preliminary data.</text>
</comment>
<dbReference type="PANTHER" id="PTHR36985:SF1">
    <property type="entry name" value="TRANSLOCATION AND ASSEMBLY MODULE SUBUNIT TAMB"/>
    <property type="match status" value="1"/>
</dbReference>
<dbReference type="EMBL" id="BAABKI010000028">
    <property type="protein sequence ID" value="GAA5178342.1"/>
    <property type="molecule type" value="Genomic_DNA"/>
</dbReference>
<dbReference type="Proteomes" id="UP001500074">
    <property type="component" value="Unassembled WGS sequence"/>
</dbReference>
<reference evidence="8" key="1">
    <citation type="journal article" date="2019" name="Int. J. Syst. Evol. Microbiol.">
        <title>The Global Catalogue of Microorganisms (GCM) 10K type strain sequencing project: providing services to taxonomists for standard genome sequencing and annotation.</title>
        <authorList>
            <consortium name="The Broad Institute Genomics Platform"/>
            <consortium name="The Broad Institute Genome Sequencing Center for Infectious Disease"/>
            <person name="Wu L."/>
            <person name="Ma J."/>
        </authorList>
    </citation>
    <scope>NUCLEOTIDE SEQUENCE [LARGE SCALE GENOMIC DNA]</scope>
    <source>
        <strain evidence="8">JCM 18472</strain>
    </source>
</reference>
<feature type="domain" description="Translocation and assembly module TamB C-terminal" evidence="6">
    <location>
        <begin position="983"/>
        <end position="1340"/>
    </location>
</feature>
<sequence>MIIPFFRLMLWLPLWLLGLIVLLAGLGLSPWGTAWLAGQGQQRGLFEFERISGSPLDTFTLEGFAMQAGPARVRVGRLRLAWAEECLLDGRLCLDSLELENVDVRLKQSAPAPATEQAPGESGGLPSIAVPFPIELRALSVDDVTIRLADGTRLEWQRFTSGARITGNELTLLPTRLAQARLQLPQSPGQRLAAADAEATSDGPPISATAIDASIAITAVDSSTPVAGADGAGATKPGNSTLLETQPRRSLPEIELPLTVRAPRIVVSDFRLVGSSPRRIDHLALNLSGEGHEVRLQSLALATPDADVQLSASVALRDDYPLSASLEGVVHQPPLAGQRLNLEVSGSLADLTADIEASGPVSASLSANADVLAPTVPFELNVDAKQLAWPLAPAASVDVEAALAVSGVTLETGDTPLTSRVSPPEYRVDDLQLRAEGDLTGYRVALQGRVSGQALPDSVDIGLTGNGDLERFAWLPLSLSAAEGALISRGEVRWAPTLAVEASVNLENFALGAVTQAVDGTLNGDTRVRFTQQEQGWRLAVPELAVDGTLQGRPLSLQAKLNGNSDMRWQIDTLDLSQGRNRLTAQGTMADTLDLAGRLDAPALDSLLPALGGSLSGRFSLGGTLKTPQITAELQGSDLRYAANSIGSLSLEADVAGLDDPKLAIELALEEVMAGGQRLSQVDLAIDGRLSQHRLDLSMRAGENRPLSRASLRIDGGLNAERSGYRGRLSSLEIDSEQAELRLAEATPFAVDLAASRFTLQPFCLVRQQGGRLCATQTLQASPDQGRAVMAVQQLPMDLLGMVLPEQWNAAGQSDGQFEFTWSAGASRWQANAELRSQLDLKGLDAYGKPWSLPTTRLALNLDANPTQASVEARVSVDEAGTVQLQADIDDPTGKATLDGQLNVDGVALSPYQALVAGVDTLQGTLDGSVALAGALSNPELDGQLTLDGLRAQGGEVPVEIRDGRLAIALDGRQADIQGFVAAERGRLELSGDARWPEPGQWQAELAIEGVEQPLEVTLPEFGRLRVAPDLQISASPDLLQLRGRVDIPWGRLEIGQLPASAVSPSSDEVIITRRDEQRARREAAKAADQAAKGTDEATAQALSEAGMRLDVRVDLSIGPDVRIAAYGLAAELTGNLQVRQGSGPVQLFGDVNLINGEYSAFGQDLLIRKGQVLFSGPASQPRLQFEAIRNPQATEDGVIAGLRVSGPAEQPNLEVFSEPAMAESRALSYLLRGRAPDDAGGDGALTSALIGLSLSRTGSAVGRLGQAFGVEDLSLDTAGSGDKSQVVVSGQLFENLEVSYGVGVFSPIAELTLRYKLMQNLYLEAVTGATQAVDLIYSFSLGRSSASP</sequence>
<gene>
    <name evidence="7" type="ORF">GCM10023342_28550</name>
</gene>
<keyword evidence="8" id="KW-1185">Reference proteome</keyword>
<evidence type="ECO:0000259" key="6">
    <source>
        <dbReference type="Pfam" id="PF04357"/>
    </source>
</evidence>
<proteinExistence type="predicted"/>
<organism evidence="7 8">
    <name type="scientific">Modicisalibacter zincidurans</name>
    <dbReference type="NCBI Taxonomy" id="1178777"/>
    <lineage>
        <taxon>Bacteria</taxon>
        <taxon>Pseudomonadati</taxon>
        <taxon>Pseudomonadota</taxon>
        <taxon>Gammaproteobacteria</taxon>
        <taxon>Oceanospirillales</taxon>
        <taxon>Halomonadaceae</taxon>
        <taxon>Modicisalibacter</taxon>
    </lineage>
</organism>
<dbReference type="PANTHER" id="PTHR36985">
    <property type="entry name" value="TRANSLOCATION AND ASSEMBLY MODULE SUBUNIT TAMB"/>
    <property type="match status" value="1"/>
</dbReference>
<evidence type="ECO:0000256" key="3">
    <source>
        <dbReference type="ARBA" id="ARBA00022989"/>
    </source>
</evidence>
<evidence type="ECO:0000313" key="8">
    <source>
        <dbReference type="Proteomes" id="UP001500074"/>
    </source>
</evidence>
<dbReference type="RefSeq" id="WP_236254970.1">
    <property type="nucleotide sequence ID" value="NZ_BAABKI010000028.1"/>
</dbReference>
<evidence type="ECO:0000256" key="2">
    <source>
        <dbReference type="ARBA" id="ARBA00022692"/>
    </source>
</evidence>
<dbReference type="InterPro" id="IPR007452">
    <property type="entry name" value="TamB_C"/>
</dbReference>
<comment type="subcellular location">
    <subcellularLocation>
        <location evidence="1">Membrane</location>
        <topology evidence="1">Single-pass membrane protein</topology>
    </subcellularLocation>
</comment>
<keyword evidence="3" id="KW-1133">Transmembrane helix</keyword>